<evidence type="ECO:0000313" key="3">
    <source>
        <dbReference type="Proteomes" id="UP000765509"/>
    </source>
</evidence>
<evidence type="ECO:0000256" key="1">
    <source>
        <dbReference type="SAM" id="MobiDB-lite"/>
    </source>
</evidence>
<sequence>SHLTEPQISSVLTPFRHQQISDQESPFITIQGSFQEKRRIQGQEQDIFQPQEERVRPNDSEAVGLGERSTQEPEIVVNTSRISSPNNRYTTPTQHEHSLSTPESNLNSYTLWFKMSQFTEKTQKKFSELQGIHVRMKTLTASMNKNVKTLQV</sequence>
<dbReference type="EMBL" id="AVOT02065098">
    <property type="protein sequence ID" value="MBW0557296.1"/>
    <property type="molecule type" value="Genomic_DNA"/>
</dbReference>
<dbReference type="AlphaFoldDB" id="A0A9Q3J8J6"/>
<organism evidence="2 3">
    <name type="scientific">Austropuccinia psidii MF-1</name>
    <dbReference type="NCBI Taxonomy" id="1389203"/>
    <lineage>
        <taxon>Eukaryota</taxon>
        <taxon>Fungi</taxon>
        <taxon>Dikarya</taxon>
        <taxon>Basidiomycota</taxon>
        <taxon>Pucciniomycotina</taxon>
        <taxon>Pucciniomycetes</taxon>
        <taxon>Pucciniales</taxon>
        <taxon>Sphaerophragmiaceae</taxon>
        <taxon>Austropuccinia</taxon>
    </lineage>
</organism>
<feature type="compositionally biased region" description="Polar residues" evidence="1">
    <location>
        <begin position="77"/>
        <end position="103"/>
    </location>
</feature>
<reference evidence="2" key="1">
    <citation type="submission" date="2021-03" db="EMBL/GenBank/DDBJ databases">
        <title>Draft genome sequence of rust myrtle Austropuccinia psidii MF-1, a brazilian biotype.</title>
        <authorList>
            <person name="Quecine M.C."/>
            <person name="Pachon D.M.R."/>
            <person name="Bonatelli M.L."/>
            <person name="Correr F.H."/>
            <person name="Franceschini L.M."/>
            <person name="Leite T.F."/>
            <person name="Margarido G.R.A."/>
            <person name="Almeida C.A."/>
            <person name="Ferrarezi J.A."/>
            <person name="Labate C.A."/>
        </authorList>
    </citation>
    <scope>NUCLEOTIDE SEQUENCE</scope>
    <source>
        <strain evidence="2">MF-1</strain>
    </source>
</reference>
<dbReference type="OrthoDB" id="2157866at2759"/>
<accession>A0A9Q3J8J6</accession>
<keyword evidence="3" id="KW-1185">Reference proteome</keyword>
<gene>
    <name evidence="2" type="ORF">O181_097011</name>
</gene>
<name>A0A9Q3J8J6_9BASI</name>
<feature type="compositionally biased region" description="Polar residues" evidence="1">
    <location>
        <begin position="1"/>
        <end position="34"/>
    </location>
</feature>
<proteinExistence type="predicted"/>
<evidence type="ECO:0000313" key="2">
    <source>
        <dbReference type="EMBL" id="MBW0557296.1"/>
    </source>
</evidence>
<comment type="caution">
    <text evidence="2">The sequence shown here is derived from an EMBL/GenBank/DDBJ whole genome shotgun (WGS) entry which is preliminary data.</text>
</comment>
<feature type="region of interest" description="Disordered" evidence="1">
    <location>
        <begin position="1"/>
        <end position="103"/>
    </location>
</feature>
<dbReference type="Proteomes" id="UP000765509">
    <property type="component" value="Unassembled WGS sequence"/>
</dbReference>
<protein>
    <submittedName>
        <fullName evidence="2">Uncharacterized protein</fullName>
    </submittedName>
</protein>
<feature type="non-terminal residue" evidence="2">
    <location>
        <position position="1"/>
    </location>
</feature>